<dbReference type="SUPFAM" id="SSF56935">
    <property type="entry name" value="Porins"/>
    <property type="match status" value="1"/>
</dbReference>
<keyword evidence="5 12" id="KW-0812">Transmembrane</keyword>
<dbReference type="InterPro" id="IPR012910">
    <property type="entry name" value="Plug_dom"/>
</dbReference>
<comment type="subcellular location">
    <subcellularLocation>
        <location evidence="1 12">Cell outer membrane</location>
        <topology evidence="1 12">Multi-pass membrane protein</topology>
    </subcellularLocation>
</comment>
<keyword evidence="6 15" id="KW-0732">Signal</keyword>
<dbReference type="Proteomes" id="UP000321525">
    <property type="component" value="Unassembled WGS sequence"/>
</dbReference>
<evidence type="ECO:0000313" key="19">
    <source>
        <dbReference type="EMBL" id="TWX65706.1"/>
    </source>
</evidence>
<evidence type="ECO:0000313" key="21">
    <source>
        <dbReference type="Proteomes" id="UP000321917"/>
    </source>
</evidence>
<evidence type="ECO:0000256" key="2">
    <source>
        <dbReference type="ARBA" id="ARBA00022448"/>
    </source>
</evidence>
<keyword evidence="7" id="KW-0408">Iron</keyword>
<dbReference type="InterPro" id="IPR010917">
    <property type="entry name" value="TonB_rcpt_CS"/>
</dbReference>
<evidence type="ECO:0000256" key="15">
    <source>
        <dbReference type="SAM" id="SignalP"/>
    </source>
</evidence>
<dbReference type="InterPro" id="IPR036942">
    <property type="entry name" value="Beta-barrel_TonB_sf"/>
</dbReference>
<keyword evidence="11 12" id="KW-0998">Cell outer membrane</keyword>
<dbReference type="OrthoDB" id="127311at2"/>
<feature type="signal peptide" evidence="15">
    <location>
        <begin position="1"/>
        <end position="25"/>
    </location>
</feature>
<feature type="short sequence motif" description="TonB C-terminal box" evidence="13">
    <location>
        <begin position="690"/>
        <end position="707"/>
    </location>
</feature>
<evidence type="ECO:0000256" key="11">
    <source>
        <dbReference type="ARBA" id="ARBA00023237"/>
    </source>
</evidence>
<dbReference type="Gene3D" id="2.40.170.20">
    <property type="entry name" value="TonB-dependent receptor, beta-barrel domain"/>
    <property type="match status" value="1"/>
</dbReference>
<gene>
    <name evidence="18" type="ORF">ESZ26_14760</name>
    <name evidence="19" type="ORF">ESZ27_12025</name>
</gene>
<feature type="domain" description="TonB-dependent receptor plug" evidence="17">
    <location>
        <begin position="46"/>
        <end position="151"/>
    </location>
</feature>
<comment type="caution">
    <text evidence="19">The sequence shown here is derived from an EMBL/GenBank/DDBJ whole genome shotgun (WGS) entry which is preliminary data.</text>
</comment>
<keyword evidence="8" id="KW-0406">Ion transport</keyword>
<dbReference type="PANTHER" id="PTHR32552">
    <property type="entry name" value="FERRICHROME IRON RECEPTOR-RELATED"/>
    <property type="match status" value="1"/>
</dbReference>
<dbReference type="Pfam" id="PF07715">
    <property type="entry name" value="Plug"/>
    <property type="match status" value="1"/>
</dbReference>
<dbReference type="AlphaFoldDB" id="A0A5C6Q9Q3"/>
<evidence type="ECO:0000313" key="18">
    <source>
        <dbReference type="EMBL" id="TWX56736.1"/>
    </source>
</evidence>
<keyword evidence="19" id="KW-0675">Receptor</keyword>
<evidence type="ECO:0000256" key="4">
    <source>
        <dbReference type="ARBA" id="ARBA00022496"/>
    </source>
</evidence>
<dbReference type="EMBL" id="VOLR01000022">
    <property type="protein sequence ID" value="TWX56736.1"/>
    <property type="molecule type" value="Genomic_DNA"/>
</dbReference>
<evidence type="ECO:0000259" key="16">
    <source>
        <dbReference type="Pfam" id="PF00593"/>
    </source>
</evidence>
<evidence type="ECO:0000313" key="20">
    <source>
        <dbReference type="Proteomes" id="UP000321525"/>
    </source>
</evidence>
<proteinExistence type="inferred from homology"/>
<sequence>MNVIKSPISIAVTTTLLTFASVTQANESNDIERITVTSSFNKQSLAQAPTSIAIIDQQKIAEQGIQHFEEVISGVANLNFSGGTSRPKYLQIRGVGERSEYRGAPNSSVGFIVDDIDLSGLGMAASMYDVQQVEILRGPQGTRFGANALAGLIYIKSKDATQVPEHGFKVTLGNDDLINVAGYSAGAISEDLNYRISLEQHQQNGYRDNLYLKKDDTNGIDEFSGKFKLQYTATEDLTVDFTYIFADNDNSFDPWTLDNNGFNTLTDNPGVDNQKSHGSALKFSFNGLSFAKFEAISSYTTTEHQHAYDGDWANADYWASKNCDGAPCEYSYLWDKRADRDVWSQEFRLSSNDTSRIFDNTTAWLVGTYLSKMNEDNDLDSFYNGWADEVLDSTYSANNYAIFTQLDSVLNYGHQLSVGLRVEKRSTDYSDSAGDEFDPSETMWGGHIALSKIINNEHSAYVRVARGYKAGGFNMDLPEQLIQFKEFDTEVLVNYELGLQSNMLNNTLVSRLALFYMDRQDQQVNASQQNPDKPQQFTIYTANATSSSSYGLELELSYQVNNNLTIDSTVGYLNATYDVYGYSDKYGTNIDISGRDLAHAPSYTFSLGSTYRSDNGIVFNVNWSGKDEFFFSDSHDEKASSSNLLNAKVSYELADWSISLWARNITDERIATRGFFFGNEPNLDWVAKKYQRFGAPRQIGVTFDYNF</sequence>
<evidence type="ECO:0000256" key="9">
    <source>
        <dbReference type="ARBA" id="ARBA00023077"/>
    </source>
</evidence>
<reference evidence="19 21" key="1">
    <citation type="submission" date="2019-07" db="EMBL/GenBank/DDBJ databases">
        <title>Genomes of sea-ice associated Colwellia species.</title>
        <authorList>
            <person name="Bowman J.P."/>
        </authorList>
    </citation>
    <scope>NUCLEOTIDE SEQUENCE [LARGE SCALE GENOMIC DNA]</scope>
    <source>
        <strain evidence="18 20">ACAM 607</strain>
        <strain evidence="19 21">IC036</strain>
    </source>
</reference>
<protein>
    <submittedName>
        <fullName evidence="19">TonB-dependent receptor</fullName>
    </submittedName>
</protein>
<evidence type="ECO:0000256" key="7">
    <source>
        <dbReference type="ARBA" id="ARBA00023004"/>
    </source>
</evidence>
<keyword evidence="2 12" id="KW-0813">Transport</keyword>
<feature type="domain" description="TonB-dependent receptor-like beta-barrel" evidence="16">
    <location>
        <begin position="238"/>
        <end position="665"/>
    </location>
</feature>
<dbReference type="EMBL" id="VOLQ01000022">
    <property type="protein sequence ID" value="TWX65706.1"/>
    <property type="molecule type" value="Genomic_DNA"/>
</dbReference>
<organism evidence="19 21">
    <name type="scientific">Colwellia hornerae</name>
    <dbReference type="NCBI Taxonomy" id="89402"/>
    <lineage>
        <taxon>Bacteria</taxon>
        <taxon>Pseudomonadati</taxon>
        <taxon>Pseudomonadota</taxon>
        <taxon>Gammaproteobacteria</taxon>
        <taxon>Alteromonadales</taxon>
        <taxon>Colwelliaceae</taxon>
        <taxon>Colwellia</taxon>
    </lineage>
</organism>
<dbReference type="RefSeq" id="WP_146800232.1">
    <property type="nucleotide sequence ID" value="NZ_VOLP01000021.1"/>
</dbReference>
<dbReference type="GO" id="GO:0009279">
    <property type="term" value="C:cell outer membrane"/>
    <property type="evidence" value="ECO:0007669"/>
    <property type="project" value="UniProtKB-SubCell"/>
</dbReference>
<evidence type="ECO:0000259" key="17">
    <source>
        <dbReference type="Pfam" id="PF07715"/>
    </source>
</evidence>
<keyword evidence="10 12" id="KW-0472">Membrane</keyword>
<evidence type="ECO:0000256" key="13">
    <source>
        <dbReference type="PROSITE-ProRule" id="PRU10144"/>
    </source>
</evidence>
<evidence type="ECO:0000256" key="5">
    <source>
        <dbReference type="ARBA" id="ARBA00022692"/>
    </source>
</evidence>
<dbReference type="InterPro" id="IPR000531">
    <property type="entry name" value="Beta-barrel_TonB"/>
</dbReference>
<evidence type="ECO:0000256" key="1">
    <source>
        <dbReference type="ARBA" id="ARBA00004571"/>
    </source>
</evidence>
<dbReference type="Proteomes" id="UP000321917">
    <property type="component" value="Unassembled WGS sequence"/>
</dbReference>
<dbReference type="PROSITE" id="PS01156">
    <property type="entry name" value="TONB_DEPENDENT_REC_2"/>
    <property type="match status" value="1"/>
</dbReference>
<evidence type="ECO:0000256" key="3">
    <source>
        <dbReference type="ARBA" id="ARBA00022452"/>
    </source>
</evidence>
<keyword evidence="9 14" id="KW-0798">TonB box</keyword>
<evidence type="ECO:0000256" key="10">
    <source>
        <dbReference type="ARBA" id="ARBA00023136"/>
    </source>
</evidence>
<accession>A0A5C6Q9Q3</accession>
<dbReference type="GO" id="GO:0006826">
    <property type="term" value="P:iron ion transport"/>
    <property type="evidence" value="ECO:0007669"/>
    <property type="project" value="UniProtKB-KW"/>
</dbReference>
<dbReference type="PROSITE" id="PS52016">
    <property type="entry name" value="TONB_DEPENDENT_REC_3"/>
    <property type="match status" value="1"/>
</dbReference>
<comment type="similarity">
    <text evidence="12 14">Belongs to the TonB-dependent receptor family.</text>
</comment>
<keyword evidence="4" id="KW-0410">Iron transport</keyword>
<evidence type="ECO:0000256" key="8">
    <source>
        <dbReference type="ARBA" id="ARBA00023065"/>
    </source>
</evidence>
<keyword evidence="3 12" id="KW-1134">Transmembrane beta strand</keyword>
<feature type="chain" id="PRO_5023110041" evidence="15">
    <location>
        <begin position="26"/>
        <end position="707"/>
    </location>
</feature>
<evidence type="ECO:0000256" key="12">
    <source>
        <dbReference type="PROSITE-ProRule" id="PRU01360"/>
    </source>
</evidence>
<dbReference type="InterPro" id="IPR039426">
    <property type="entry name" value="TonB-dep_rcpt-like"/>
</dbReference>
<evidence type="ECO:0000256" key="6">
    <source>
        <dbReference type="ARBA" id="ARBA00022729"/>
    </source>
</evidence>
<dbReference type="Pfam" id="PF00593">
    <property type="entry name" value="TonB_dep_Rec_b-barrel"/>
    <property type="match status" value="1"/>
</dbReference>
<dbReference type="PANTHER" id="PTHR32552:SF81">
    <property type="entry name" value="TONB-DEPENDENT OUTER MEMBRANE RECEPTOR"/>
    <property type="match status" value="1"/>
</dbReference>
<keyword evidence="20" id="KW-1185">Reference proteome</keyword>
<evidence type="ECO:0000256" key="14">
    <source>
        <dbReference type="RuleBase" id="RU003357"/>
    </source>
</evidence>
<name>A0A5C6Q9Q3_9GAMM</name>